<dbReference type="AlphaFoldDB" id="A0A1G8CCE4"/>
<dbReference type="PANTHER" id="PTHR11092:SF0">
    <property type="entry name" value="EPIMERASE FAMILY PROTEIN SDR39U1"/>
    <property type="match status" value="1"/>
</dbReference>
<proteinExistence type="inferred from homology"/>
<protein>
    <recommendedName>
        <fullName evidence="6">TIGR01777 family protein</fullName>
    </recommendedName>
</protein>
<dbReference type="Pfam" id="PF01370">
    <property type="entry name" value="Epimerase"/>
    <property type="match status" value="1"/>
</dbReference>
<dbReference type="Proteomes" id="UP000199163">
    <property type="component" value="Unassembled WGS sequence"/>
</dbReference>
<dbReference type="InterPro" id="IPR001509">
    <property type="entry name" value="Epimerase_deHydtase"/>
</dbReference>
<evidence type="ECO:0000256" key="1">
    <source>
        <dbReference type="ARBA" id="ARBA00009353"/>
    </source>
</evidence>
<organism evidence="4 5">
    <name type="scientific">Alteribacillus persepolensis</name>
    <dbReference type="NCBI Taxonomy" id="568899"/>
    <lineage>
        <taxon>Bacteria</taxon>
        <taxon>Bacillati</taxon>
        <taxon>Bacillota</taxon>
        <taxon>Bacilli</taxon>
        <taxon>Bacillales</taxon>
        <taxon>Bacillaceae</taxon>
        <taxon>Alteribacillus</taxon>
    </lineage>
</organism>
<dbReference type="OrthoDB" id="9801773at2"/>
<dbReference type="CDD" id="cd05242">
    <property type="entry name" value="SDR_a8"/>
    <property type="match status" value="1"/>
</dbReference>
<comment type="similarity">
    <text evidence="1">Belongs to the NAD(P)-dependent epimerase/dehydratase family. SDR39U1 subfamily.</text>
</comment>
<dbReference type="EMBL" id="FNDK01000005">
    <property type="protein sequence ID" value="SDH43102.1"/>
    <property type="molecule type" value="Genomic_DNA"/>
</dbReference>
<evidence type="ECO:0000259" key="2">
    <source>
        <dbReference type="Pfam" id="PF01370"/>
    </source>
</evidence>
<sequence length="301" mass="33381">MNIVITGGTGMVGSKLTNHLLHKGHHVYILTRNASNKQNTRQLTYVKWLGHNSSPEKYLPTVDAVINLAGASISQRWTPSYKALIRDSRIEATREVIRIINSLPSKPEVLINASAIGYYGTSKTNTFTEESKPIKADFLHRVCKEWENEAAAAKSEGVRVVYARFGLILANKEGALSKMVLPYYLFIGGPLGTGDQWYSWVHVTDVINMIAFAVEHQHVCGPINVTAPSPERMHSFGKQLANTLQKPHWLPTPAFAVRAALGEMSTLILDGQKVLPEKPLQSGYTFSYPSLHTALDNLFDK</sequence>
<evidence type="ECO:0000313" key="4">
    <source>
        <dbReference type="EMBL" id="SDH43102.1"/>
    </source>
</evidence>
<dbReference type="PANTHER" id="PTHR11092">
    <property type="entry name" value="SUGAR NUCLEOTIDE EPIMERASE RELATED"/>
    <property type="match status" value="1"/>
</dbReference>
<dbReference type="SUPFAM" id="SSF51735">
    <property type="entry name" value="NAD(P)-binding Rossmann-fold domains"/>
    <property type="match status" value="1"/>
</dbReference>
<dbReference type="Pfam" id="PF08338">
    <property type="entry name" value="DUF1731"/>
    <property type="match status" value="1"/>
</dbReference>
<dbReference type="NCBIfam" id="TIGR01777">
    <property type="entry name" value="yfcH"/>
    <property type="match status" value="1"/>
</dbReference>
<gene>
    <name evidence="4" type="ORF">SAMN05192534_105137</name>
</gene>
<name>A0A1G8CCE4_9BACI</name>
<dbReference type="RefSeq" id="WP_091272261.1">
    <property type="nucleotide sequence ID" value="NZ_FNDK01000005.1"/>
</dbReference>
<dbReference type="InterPro" id="IPR036291">
    <property type="entry name" value="NAD(P)-bd_dom_sf"/>
</dbReference>
<dbReference type="STRING" id="568899.SAMN05192534_105137"/>
<keyword evidence="5" id="KW-1185">Reference proteome</keyword>
<dbReference type="Gene3D" id="3.40.50.720">
    <property type="entry name" value="NAD(P)-binding Rossmann-like Domain"/>
    <property type="match status" value="1"/>
</dbReference>
<accession>A0A1G8CCE4</accession>
<reference evidence="4 5" key="1">
    <citation type="submission" date="2016-10" db="EMBL/GenBank/DDBJ databases">
        <authorList>
            <person name="de Groot N.N."/>
        </authorList>
    </citation>
    <scope>NUCLEOTIDE SEQUENCE [LARGE SCALE GENOMIC DNA]</scope>
    <source>
        <strain evidence="4 5">DSM 21632</strain>
    </source>
</reference>
<evidence type="ECO:0000259" key="3">
    <source>
        <dbReference type="Pfam" id="PF08338"/>
    </source>
</evidence>
<dbReference type="InterPro" id="IPR010099">
    <property type="entry name" value="SDR39U1"/>
</dbReference>
<evidence type="ECO:0008006" key="6">
    <source>
        <dbReference type="Google" id="ProtNLM"/>
    </source>
</evidence>
<dbReference type="InterPro" id="IPR013549">
    <property type="entry name" value="DUF1731"/>
</dbReference>
<evidence type="ECO:0000313" key="5">
    <source>
        <dbReference type="Proteomes" id="UP000199163"/>
    </source>
</evidence>
<feature type="domain" description="NAD-dependent epimerase/dehydratase" evidence="2">
    <location>
        <begin position="3"/>
        <end position="216"/>
    </location>
</feature>
<feature type="domain" description="DUF1731" evidence="3">
    <location>
        <begin position="252"/>
        <end position="298"/>
    </location>
</feature>